<evidence type="ECO:0000313" key="3">
    <source>
        <dbReference type="Proteomes" id="UP000515153"/>
    </source>
</evidence>
<feature type="compositionally biased region" description="Polar residues" evidence="2">
    <location>
        <begin position="253"/>
        <end position="274"/>
    </location>
</feature>
<evidence type="ECO:0000256" key="2">
    <source>
        <dbReference type="SAM" id="MobiDB-lite"/>
    </source>
</evidence>
<feature type="compositionally biased region" description="Low complexity" evidence="2">
    <location>
        <begin position="232"/>
        <end position="252"/>
    </location>
</feature>
<keyword evidence="1" id="KW-0175">Coiled coil</keyword>
<dbReference type="RefSeq" id="XP_030985902.1">
    <property type="nucleotide sequence ID" value="XM_031120389.1"/>
</dbReference>
<feature type="compositionally biased region" description="Polar residues" evidence="2">
    <location>
        <begin position="166"/>
        <end position="189"/>
    </location>
</feature>
<name>A0A6P8BFI8_PYRGI</name>
<dbReference type="AlphaFoldDB" id="A0A6P8BFI8"/>
<evidence type="ECO:0000313" key="4">
    <source>
        <dbReference type="RefSeq" id="XP_030985902.1"/>
    </source>
</evidence>
<feature type="coiled-coil region" evidence="1">
    <location>
        <begin position="400"/>
        <end position="511"/>
    </location>
</feature>
<dbReference type="GeneID" id="41955303"/>
<reference evidence="4" key="2">
    <citation type="submission" date="2019-10" db="EMBL/GenBank/DDBJ databases">
        <authorList>
            <consortium name="NCBI Genome Project"/>
        </authorList>
    </citation>
    <scope>NUCLEOTIDE SEQUENCE</scope>
    <source>
        <strain evidence="4">NI907</strain>
    </source>
</reference>
<feature type="compositionally biased region" description="Low complexity" evidence="2">
    <location>
        <begin position="284"/>
        <end position="297"/>
    </location>
</feature>
<reference evidence="4" key="1">
    <citation type="journal article" date="2019" name="Mol. Biol. Evol.">
        <title>Blast fungal genomes show frequent chromosomal changes, gene gains and losses, and effector gene turnover.</title>
        <authorList>
            <person name="Gomez Luciano L.B."/>
            <person name="Jason Tsai I."/>
            <person name="Chuma I."/>
            <person name="Tosa Y."/>
            <person name="Chen Y.H."/>
            <person name="Li J.Y."/>
            <person name="Li M.Y."/>
            <person name="Jade Lu M.Y."/>
            <person name="Nakayashiki H."/>
            <person name="Li W.H."/>
        </authorList>
    </citation>
    <scope>NUCLEOTIDE SEQUENCE</scope>
    <source>
        <strain evidence="4">NI907</strain>
    </source>
</reference>
<reference evidence="4" key="3">
    <citation type="submission" date="2025-08" db="UniProtKB">
        <authorList>
            <consortium name="RefSeq"/>
        </authorList>
    </citation>
    <scope>IDENTIFICATION</scope>
    <source>
        <strain evidence="4">NI907</strain>
    </source>
</reference>
<dbReference type="Proteomes" id="UP000515153">
    <property type="component" value="Unplaced"/>
</dbReference>
<protein>
    <submittedName>
        <fullName evidence="4">Uncharacterized protein</fullName>
    </submittedName>
</protein>
<feature type="region of interest" description="Disordered" evidence="2">
    <location>
        <begin position="66"/>
        <end position="343"/>
    </location>
</feature>
<sequence>MATHSRRAYRATAFDERHPFSPATSAASRETLTESDIGYTESLTESINHAIETGDWTGVAASAEYTSPSRARAVSDPTVGSEHLQPMRNLAGAAFARPLRDSSQLPTPASSRSDSSEFQFPTRDYYQPFGATNQPREPSVSSKQSSRPASSNTNSTTGSRPKRVVNITTASLSSSRPVSRDAQSTSSRDVASRPASRDAHSSTVRDASSRPVSRDAHGTTARETTSRRPTYRDAPSSTARDASSRPASRDSTNYSQHATARPSSRDAINSSSRDANYRPHSRDTTSSSSSRNTNSRPNSRDEPSSASQDAASRPNSRDHSDPTSRSTSGSLSTPPSSLGFGAGRAENTAQMNHIQNLMLGGLQLNEEKAKDIREIRPARTTPLYLDKKLPKEERQIMDLLEQLRNEVHMLKDHNNMLREQNNLLEQGNMRLQATNDTKDNLVADLKQQNLALRERNSLLQKENMELQAHADRANDRVAELTAENKNLVTDCDNANDRADTLADQVKRLQVALGETTTQLQSMYESHQKDAGLRVEIEQLRKQVTMEKEVRIFTEKSQKQDAGLRAEVEQLRKQLAEEKEAHVVTDKTHEFIIRDYERLQKDHNEVFVHFRAFKEDHVRVEQENEKLRREIKDLQEEVLKLKSEPRQEEKKRARKTQVTYTRWYDDKTGMTGTVA</sequence>
<proteinExistence type="predicted"/>
<feature type="region of interest" description="Disordered" evidence="2">
    <location>
        <begin position="1"/>
        <end position="33"/>
    </location>
</feature>
<feature type="compositionally biased region" description="Polar residues" evidence="2">
    <location>
        <begin position="304"/>
        <end position="314"/>
    </location>
</feature>
<feature type="coiled-coil region" evidence="1">
    <location>
        <begin position="609"/>
        <end position="650"/>
    </location>
</feature>
<organism evidence="3 4">
    <name type="scientific">Pyricularia grisea</name>
    <name type="common">Crabgrass-specific blast fungus</name>
    <name type="synonym">Magnaporthe grisea</name>
    <dbReference type="NCBI Taxonomy" id="148305"/>
    <lineage>
        <taxon>Eukaryota</taxon>
        <taxon>Fungi</taxon>
        <taxon>Dikarya</taxon>
        <taxon>Ascomycota</taxon>
        <taxon>Pezizomycotina</taxon>
        <taxon>Sordariomycetes</taxon>
        <taxon>Sordariomycetidae</taxon>
        <taxon>Magnaporthales</taxon>
        <taxon>Pyriculariaceae</taxon>
        <taxon>Pyricularia</taxon>
    </lineage>
</organism>
<gene>
    <name evidence="4" type="ORF">PgNI_00307</name>
</gene>
<feature type="compositionally biased region" description="Polar residues" evidence="2">
    <location>
        <begin position="130"/>
        <end position="159"/>
    </location>
</feature>
<evidence type="ECO:0000256" key="1">
    <source>
        <dbReference type="SAM" id="Coils"/>
    </source>
</evidence>
<dbReference type="KEGG" id="pgri:PgNI_00307"/>
<accession>A0A6P8BFI8</accession>
<keyword evidence="3" id="KW-1185">Reference proteome</keyword>
<feature type="compositionally biased region" description="Low complexity" evidence="2">
    <location>
        <begin position="323"/>
        <end position="337"/>
    </location>
</feature>
<feature type="compositionally biased region" description="Polar residues" evidence="2">
    <location>
        <begin position="101"/>
        <end position="119"/>
    </location>
</feature>